<dbReference type="EMBL" id="LCZI01000412">
    <property type="protein sequence ID" value="KKZ66731.1"/>
    <property type="molecule type" value="Genomic_DNA"/>
</dbReference>
<proteinExistence type="predicted"/>
<organism evidence="1 2">
    <name type="scientific">[Emmonsia] crescens</name>
    <dbReference type="NCBI Taxonomy" id="73230"/>
    <lineage>
        <taxon>Eukaryota</taxon>
        <taxon>Fungi</taxon>
        <taxon>Dikarya</taxon>
        <taxon>Ascomycota</taxon>
        <taxon>Pezizomycotina</taxon>
        <taxon>Eurotiomycetes</taxon>
        <taxon>Eurotiomycetidae</taxon>
        <taxon>Onygenales</taxon>
        <taxon>Ajellomycetaceae</taxon>
        <taxon>Emergomyces</taxon>
    </lineage>
</organism>
<dbReference type="VEuPathDB" id="FungiDB:EMCG_07562"/>
<evidence type="ECO:0000313" key="1">
    <source>
        <dbReference type="EMBL" id="KKZ66731.1"/>
    </source>
</evidence>
<sequence>MIHLMSFAKGYKKRMSQELFKIYSDELYLQQNLSSLTESRILNTELKSINEQ</sequence>
<dbReference type="AlphaFoldDB" id="A0A0G2JB23"/>
<comment type="caution">
    <text evidence="1">The sequence shown here is derived from an EMBL/GenBank/DDBJ whole genome shotgun (WGS) entry which is preliminary data.</text>
</comment>
<gene>
    <name evidence="1" type="ORF">EMCG_07562</name>
</gene>
<evidence type="ECO:0000313" key="2">
    <source>
        <dbReference type="Proteomes" id="UP000034164"/>
    </source>
</evidence>
<name>A0A0G2JB23_9EURO</name>
<accession>A0A0G2JB23</accession>
<protein>
    <submittedName>
        <fullName evidence="1">Uncharacterized protein</fullName>
    </submittedName>
</protein>
<feature type="non-terminal residue" evidence="1">
    <location>
        <position position="1"/>
    </location>
</feature>
<dbReference type="Proteomes" id="UP000034164">
    <property type="component" value="Unassembled WGS sequence"/>
</dbReference>
<reference evidence="2" key="1">
    <citation type="journal article" date="2015" name="PLoS Genet.">
        <title>The dynamic genome and transcriptome of the human fungal pathogen Blastomyces and close relative Emmonsia.</title>
        <authorList>
            <person name="Munoz J.F."/>
            <person name="Gauthier G.M."/>
            <person name="Desjardins C.A."/>
            <person name="Gallo J.E."/>
            <person name="Holder J."/>
            <person name="Sullivan T.D."/>
            <person name="Marty A.J."/>
            <person name="Carmen J.C."/>
            <person name="Chen Z."/>
            <person name="Ding L."/>
            <person name="Gujja S."/>
            <person name="Magrini V."/>
            <person name="Misas E."/>
            <person name="Mitreva M."/>
            <person name="Priest M."/>
            <person name="Saif S."/>
            <person name="Whiston E.A."/>
            <person name="Young S."/>
            <person name="Zeng Q."/>
            <person name="Goldman W.E."/>
            <person name="Mardis E.R."/>
            <person name="Taylor J.W."/>
            <person name="McEwen J.G."/>
            <person name="Clay O.K."/>
            <person name="Klein B.S."/>
            <person name="Cuomo C.A."/>
        </authorList>
    </citation>
    <scope>NUCLEOTIDE SEQUENCE [LARGE SCALE GENOMIC DNA]</scope>
    <source>
        <strain evidence="2">UAMH 3008</strain>
    </source>
</reference>